<dbReference type="HOGENOM" id="CLU_3362968_0_0_6"/>
<dbReference type="Proteomes" id="UP000002424">
    <property type="component" value="Chromosome"/>
</dbReference>
<evidence type="ECO:0000313" key="2">
    <source>
        <dbReference type="Proteomes" id="UP000002424"/>
    </source>
</evidence>
<keyword evidence="2" id="KW-1185">Reference proteome</keyword>
<dbReference type="EnsemblBacteria" id="ACO80505">
    <property type="protein sequence ID" value="ACO80505"/>
    <property type="gene ID" value="Avin_43840"/>
</dbReference>
<name>C1DGK9_AZOVD</name>
<gene>
    <name evidence="1" type="ordered locus">Avin_43840</name>
</gene>
<protein>
    <submittedName>
        <fullName evidence="1">Uncharacterized protein</fullName>
    </submittedName>
</protein>
<dbReference type="AlphaFoldDB" id="C1DGK9"/>
<dbReference type="EMBL" id="CP001157">
    <property type="protein sequence ID" value="ACO80505.1"/>
    <property type="molecule type" value="Genomic_DNA"/>
</dbReference>
<reference evidence="1 2" key="1">
    <citation type="journal article" date="2009" name="J. Bacteriol.">
        <title>Genome sequence of Azotobacter vinelandii, an obligate aerobe specialized to support diverse anaerobic metabolic processes.</title>
        <authorList>
            <person name="Setubal J.C."/>
            <person name="dos Santos P."/>
            <person name="Goldman B.S."/>
            <person name="Ertesvag H."/>
            <person name="Espin G."/>
            <person name="Rubio L.M."/>
            <person name="Valla S."/>
            <person name="Almeida N.F."/>
            <person name="Balasubramanian D."/>
            <person name="Cromes L."/>
            <person name="Curatti L."/>
            <person name="Du Z."/>
            <person name="Godsy E."/>
            <person name="Goodner B."/>
            <person name="Hellner-Burris K."/>
            <person name="Hernandez J.A."/>
            <person name="Houmiel K."/>
            <person name="Imperial J."/>
            <person name="Kennedy C."/>
            <person name="Larson T.J."/>
            <person name="Latreille P."/>
            <person name="Ligon L.S."/>
            <person name="Lu J."/>
            <person name="Maerk M."/>
            <person name="Miller N.M."/>
            <person name="Norton S."/>
            <person name="O'Carroll I.P."/>
            <person name="Paulsen I."/>
            <person name="Raulfs E.C."/>
            <person name="Roemer R."/>
            <person name="Rosser J."/>
            <person name="Segura D."/>
            <person name="Slater S."/>
            <person name="Stricklin S.L."/>
            <person name="Studholme D.J."/>
            <person name="Sun J."/>
            <person name="Viana C.J."/>
            <person name="Wallin E."/>
            <person name="Wang B."/>
            <person name="Wheeler C."/>
            <person name="Zhu H."/>
            <person name="Dean D.R."/>
            <person name="Dixon R."/>
            <person name="Wood D."/>
        </authorList>
    </citation>
    <scope>NUCLEOTIDE SEQUENCE [LARGE SCALE GENOMIC DNA]</scope>
    <source>
        <strain evidence="2">DJ / ATCC BAA-1303</strain>
    </source>
</reference>
<sequence>MDLFLWLIVAPSSVEARQLAAQYPCQEKIRFYSNI</sequence>
<proteinExistence type="predicted"/>
<accession>C1DGK9</accession>
<dbReference type="KEGG" id="avn:Avin_43840"/>
<organism evidence="1 2">
    <name type="scientific">Azotobacter vinelandii (strain DJ / ATCC BAA-1303)</name>
    <dbReference type="NCBI Taxonomy" id="322710"/>
    <lineage>
        <taxon>Bacteria</taxon>
        <taxon>Pseudomonadati</taxon>
        <taxon>Pseudomonadota</taxon>
        <taxon>Gammaproteobacteria</taxon>
        <taxon>Pseudomonadales</taxon>
        <taxon>Pseudomonadaceae</taxon>
        <taxon>Azotobacter</taxon>
    </lineage>
</organism>
<evidence type="ECO:0000313" key="1">
    <source>
        <dbReference type="EMBL" id="ACO80505.1"/>
    </source>
</evidence>